<keyword evidence="7" id="KW-1208">Phospholipid metabolism</keyword>
<dbReference type="EC" id="2.3.1.51" evidence="7"/>
<dbReference type="RefSeq" id="WP_133527816.1">
    <property type="nucleotide sequence ID" value="NZ_SNXO01000005.1"/>
</dbReference>
<dbReference type="NCBIfam" id="TIGR00530">
    <property type="entry name" value="AGP_acyltrn"/>
    <property type="match status" value="1"/>
</dbReference>
<dbReference type="GO" id="GO:0006654">
    <property type="term" value="P:phosphatidic acid biosynthetic process"/>
    <property type="evidence" value="ECO:0007669"/>
    <property type="project" value="TreeGrafter"/>
</dbReference>
<evidence type="ECO:0000259" key="8">
    <source>
        <dbReference type="SMART" id="SM00563"/>
    </source>
</evidence>
<organism evidence="9 10">
    <name type="scientific">Aminicella lysinilytica</name>
    <dbReference type="NCBI Taxonomy" id="433323"/>
    <lineage>
        <taxon>Bacteria</taxon>
        <taxon>Bacillati</taxon>
        <taxon>Bacillota</taxon>
        <taxon>Clostridia</taxon>
        <taxon>Peptostreptococcales</taxon>
        <taxon>Anaerovoracaceae</taxon>
        <taxon>Aminicella</taxon>
    </lineage>
</organism>
<comment type="catalytic activity">
    <reaction evidence="7">
        <text>a 1-acyl-sn-glycero-3-phosphate + an acyl-CoA = a 1,2-diacyl-sn-glycero-3-phosphate + CoA</text>
        <dbReference type="Rhea" id="RHEA:19709"/>
        <dbReference type="ChEBI" id="CHEBI:57287"/>
        <dbReference type="ChEBI" id="CHEBI:57970"/>
        <dbReference type="ChEBI" id="CHEBI:58342"/>
        <dbReference type="ChEBI" id="CHEBI:58608"/>
        <dbReference type="EC" id="2.3.1.51"/>
    </reaction>
</comment>
<dbReference type="Pfam" id="PF01553">
    <property type="entry name" value="Acyltransferase"/>
    <property type="match status" value="1"/>
</dbReference>
<name>A0A4V3CS31_9FIRM</name>
<dbReference type="PANTHER" id="PTHR10434">
    <property type="entry name" value="1-ACYL-SN-GLYCEROL-3-PHOSPHATE ACYLTRANSFERASE"/>
    <property type="match status" value="1"/>
</dbReference>
<comment type="similarity">
    <text evidence="2 7">Belongs to the 1-acyl-sn-glycerol-3-phosphate acyltransferase family.</text>
</comment>
<accession>A0A4V3CS31</accession>
<dbReference type="SMART" id="SM00563">
    <property type="entry name" value="PlsC"/>
    <property type="match status" value="1"/>
</dbReference>
<keyword evidence="3 7" id="KW-0444">Lipid biosynthesis</keyword>
<evidence type="ECO:0000313" key="9">
    <source>
        <dbReference type="EMBL" id="TDP58992.1"/>
    </source>
</evidence>
<proteinExistence type="inferred from homology"/>
<dbReference type="InterPro" id="IPR002123">
    <property type="entry name" value="Plipid/glycerol_acylTrfase"/>
</dbReference>
<dbReference type="GO" id="GO:0016020">
    <property type="term" value="C:membrane"/>
    <property type="evidence" value="ECO:0007669"/>
    <property type="project" value="InterPro"/>
</dbReference>
<comment type="caution">
    <text evidence="9">The sequence shown here is derived from an EMBL/GenBank/DDBJ whole genome shotgun (WGS) entry which is preliminary data.</text>
</comment>
<evidence type="ECO:0000256" key="6">
    <source>
        <dbReference type="ARBA" id="ARBA00023315"/>
    </source>
</evidence>
<dbReference type="EMBL" id="SNXO01000005">
    <property type="protein sequence ID" value="TDP58992.1"/>
    <property type="molecule type" value="Genomic_DNA"/>
</dbReference>
<dbReference type="InterPro" id="IPR004552">
    <property type="entry name" value="AGP_acyltrans"/>
</dbReference>
<evidence type="ECO:0000256" key="2">
    <source>
        <dbReference type="ARBA" id="ARBA00008655"/>
    </source>
</evidence>
<dbReference type="GO" id="GO:0003841">
    <property type="term" value="F:1-acylglycerol-3-phosphate O-acyltransferase activity"/>
    <property type="evidence" value="ECO:0007669"/>
    <property type="project" value="UniProtKB-UniRule"/>
</dbReference>
<dbReference type="PANTHER" id="PTHR10434:SF64">
    <property type="entry name" value="1-ACYL-SN-GLYCEROL-3-PHOSPHATE ACYLTRANSFERASE-RELATED"/>
    <property type="match status" value="1"/>
</dbReference>
<evidence type="ECO:0000256" key="7">
    <source>
        <dbReference type="RuleBase" id="RU361267"/>
    </source>
</evidence>
<feature type="domain" description="Phospholipid/glycerol acyltransferase" evidence="8">
    <location>
        <begin position="76"/>
        <end position="191"/>
    </location>
</feature>
<gene>
    <name evidence="9" type="ORF">EV211_10562</name>
</gene>
<dbReference type="Proteomes" id="UP000295500">
    <property type="component" value="Unassembled WGS sequence"/>
</dbReference>
<comment type="domain">
    <text evidence="7">The HXXXXD motif is essential for acyltransferase activity and may constitute the binding site for the phosphate moiety of the glycerol-3-phosphate.</text>
</comment>
<keyword evidence="4 7" id="KW-0808">Transferase</keyword>
<reference evidence="9 10" key="1">
    <citation type="submission" date="2019-03" db="EMBL/GenBank/DDBJ databases">
        <title>Genomic Encyclopedia of Type Strains, Phase IV (KMG-IV): sequencing the most valuable type-strain genomes for metagenomic binning, comparative biology and taxonomic classification.</title>
        <authorList>
            <person name="Goeker M."/>
        </authorList>
    </citation>
    <scope>NUCLEOTIDE SEQUENCE [LARGE SCALE GENOMIC DNA]</scope>
    <source>
        <strain evidence="9 10">DSM 28287</strain>
    </source>
</reference>
<protein>
    <recommendedName>
        <fullName evidence="7">1-acyl-sn-glycerol-3-phosphate acyltransferase</fullName>
        <ecNumber evidence="7">2.3.1.51</ecNumber>
    </recommendedName>
</protein>
<dbReference type="SUPFAM" id="SSF69593">
    <property type="entry name" value="Glycerol-3-phosphate (1)-acyltransferase"/>
    <property type="match status" value="1"/>
</dbReference>
<dbReference type="AlphaFoldDB" id="A0A4V3CS31"/>
<sequence>MKLIRNLPNFLKLFRSIRIFDFYAKDITAARNEGDPVREREAIAYSTHIWASKVAEMFKMEVTVEGRENIPEKDGCVFISNHEGYGDIIALFLALEGKQLGFIAKDQLESMPYFGKWIKNIRGIYIKRGSAKEALKSIQEGAKTVKNGFNLVIFPEGTRSRGPKAGEFKAGSFKLATKAKAPVVPITINGTYHMYEEYGLIKPCKVNVVIHPAVETADLDRHGVSEMEKQVENTIRTSLEEISKGDISNGEVS</sequence>
<keyword evidence="10" id="KW-1185">Reference proteome</keyword>
<dbReference type="OrthoDB" id="9803035at2"/>
<keyword evidence="5 7" id="KW-0443">Lipid metabolism</keyword>
<evidence type="ECO:0000313" key="10">
    <source>
        <dbReference type="Proteomes" id="UP000295500"/>
    </source>
</evidence>
<keyword evidence="6 7" id="KW-0012">Acyltransferase</keyword>
<evidence type="ECO:0000256" key="4">
    <source>
        <dbReference type="ARBA" id="ARBA00022679"/>
    </source>
</evidence>
<evidence type="ECO:0000256" key="3">
    <source>
        <dbReference type="ARBA" id="ARBA00022516"/>
    </source>
</evidence>
<evidence type="ECO:0000256" key="5">
    <source>
        <dbReference type="ARBA" id="ARBA00023098"/>
    </source>
</evidence>
<dbReference type="CDD" id="cd07989">
    <property type="entry name" value="LPLAT_AGPAT-like"/>
    <property type="match status" value="1"/>
</dbReference>
<keyword evidence="7" id="KW-0594">Phospholipid biosynthesis</keyword>
<evidence type="ECO:0000256" key="1">
    <source>
        <dbReference type="ARBA" id="ARBA00005189"/>
    </source>
</evidence>
<comment type="pathway">
    <text evidence="1">Lipid metabolism.</text>
</comment>